<dbReference type="Pfam" id="PF00271">
    <property type="entry name" value="Helicase_C"/>
    <property type="match status" value="1"/>
</dbReference>
<keyword evidence="1" id="KW-0677">Repeat</keyword>
<evidence type="ECO:0000256" key="3">
    <source>
        <dbReference type="ARBA" id="ARBA00022801"/>
    </source>
</evidence>
<dbReference type="GO" id="GO:0005524">
    <property type="term" value="F:ATP binding"/>
    <property type="evidence" value="ECO:0007669"/>
    <property type="project" value="UniProtKB-KW"/>
</dbReference>
<dbReference type="InterPro" id="IPR014756">
    <property type="entry name" value="Ig_E-set"/>
</dbReference>
<dbReference type="InterPro" id="IPR004179">
    <property type="entry name" value="Sec63-dom"/>
</dbReference>
<dbReference type="Pfam" id="PF00270">
    <property type="entry name" value="DEAD"/>
    <property type="match status" value="2"/>
</dbReference>
<dbReference type="Gene3D" id="3.40.50.300">
    <property type="entry name" value="P-loop containing nucleotide triphosphate hydrolases"/>
    <property type="match status" value="4"/>
</dbReference>
<dbReference type="PANTHER" id="PTHR47961">
    <property type="entry name" value="DNA POLYMERASE THETA, PUTATIVE (AFU_ORTHOLOGUE AFUA_1G05260)-RELATED"/>
    <property type="match status" value="1"/>
</dbReference>
<dbReference type="InterPro" id="IPR050474">
    <property type="entry name" value="Hel308_SKI2-like"/>
</dbReference>
<reference evidence="10" key="1">
    <citation type="journal article" date="2012" name="PLoS Genet.">
        <title>The genomes of the fungal plant pathogens Cladosporium fulvum and Dothistroma septosporum reveal adaptation to different hosts and lifestyles but also signatures of common ancestry.</title>
        <authorList>
            <person name="de Wit P.J.G.M."/>
            <person name="van der Burgt A."/>
            <person name="Oekmen B."/>
            <person name="Stergiopoulos I."/>
            <person name="Abd-Elsalam K.A."/>
            <person name="Aerts A.L."/>
            <person name="Bahkali A.H."/>
            <person name="Beenen H.G."/>
            <person name="Chettri P."/>
            <person name="Cox M.P."/>
            <person name="Datema E."/>
            <person name="de Vries R.P."/>
            <person name="Dhillon B."/>
            <person name="Ganley A.R."/>
            <person name="Griffiths S.A."/>
            <person name="Guo Y."/>
            <person name="Hamelin R.C."/>
            <person name="Henrissat B."/>
            <person name="Kabir M.S."/>
            <person name="Jashni M.K."/>
            <person name="Kema G."/>
            <person name="Klaubauf S."/>
            <person name="Lapidus A."/>
            <person name="Levasseur A."/>
            <person name="Lindquist E."/>
            <person name="Mehrabi R."/>
            <person name="Ohm R.A."/>
            <person name="Owen T.J."/>
            <person name="Salamov A."/>
            <person name="Schwelm A."/>
            <person name="Schijlen E."/>
            <person name="Sun H."/>
            <person name="van den Burg H.A."/>
            <person name="van Ham R.C.H.J."/>
            <person name="Zhang S."/>
            <person name="Goodwin S.B."/>
            <person name="Grigoriev I.V."/>
            <person name="Collemare J."/>
            <person name="Bradshaw R.E."/>
        </authorList>
    </citation>
    <scope>NUCLEOTIDE SEQUENCE [LARGE SCALE GENOMIC DNA]</scope>
    <source>
        <strain evidence="10">NZE10 / CBS 128990</strain>
    </source>
</reference>
<dbReference type="InterPro" id="IPR027417">
    <property type="entry name" value="P-loop_NTPase"/>
</dbReference>
<evidence type="ECO:0000256" key="5">
    <source>
        <dbReference type="ARBA" id="ARBA00022840"/>
    </source>
</evidence>
<dbReference type="SUPFAM" id="SSF52540">
    <property type="entry name" value="P-loop containing nucleoside triphosphate hydrolases"/>
    <property type="match status" value="3"/>
</dbReference>
<evidence type="ECO:0000256" key="1">
    <source>
        <dbReference type="ARBA" id="ARBA00022737"/>
    </source>
</evidence>
<feature type="domain" description="Helicase ATP-binding" evidence="7">
    <location>
        <begin position="1386"/>
        <end position="1562"/>
    </location>
</feature>
<dbReference type="OrthoDB" id="5575at2759"/>
<proteinExistence type="predicted"/>
<feature type="region of interest" description="Disordered" evidence="6">
    <location>
        <begin position="38"/>
        <end position="93"/>
    </location>
</feature>
<dbReference type="SUPFAM" id="SSF158702">
    <property type="entry name" value="Sec63 N-terminal domain-like"/>
    <property type="match status" value="2"/>
</dbReference>
<evidence type="ECO:0000313" key="10">
    <source>
        <dbReference type="Proteomes" id="UP000016933"/>
    </source>
</evidence>
<dbReference type="SMART" id="SM00487">
    <property type="entry name" value="DEXDc"/>
    <property type="match status" value="2"/>
</dbReference>
<dbReference type="Proteomes" id="UP000016933">
    <property type="component" value="Unassembled WGS sequence"/>
</dbReference>
<dbReference type="InterPro" id="IPR041094">
    <property type="entry name" value="Brr2_helicase_PWI"/>
</dbReference>
<name>N1PNC7_DOTSN</name>
<dbReference type="InterPro" id="IPR036390">
    <property type="entry name" value="WH_DNA-bd_sf"/>
</dbReference>
<dbReference type="InterPro" id="IPR057842">
    <property type="entry name" value="WH_MER3"/>
</dbReference>
<evidence type="ECO:0000313" key="9">
    <source>
        <dbReference type="EMBL" id="EME43924.1"/>
    </source>
</evidence>
<keyword evidence="10" id="KW-1185">Reference proteome</keyword>
<dbReference type="FunFam" id="3.40.50.300:FF:000254">
    <property type="entry name" value="U5 small nuclear ribonucleoprotein helicase"/>
    <property type="match status" value="1"/>
</dbReference>
<dbReference type="FunFam" id="3.40.50.300:FF:000102">
    <property type="entry name" value="RNA helicase, activating signal cointegrator 1"/>
    <property type="match status" value="1"/>
</dbReference>
<dbReference type="SMART" id="SM00973">
    <property type="entry name" value="Sec63"/>
    <property type="match status" value="2"/>
</dbReference>
<dbReference type="FunFam" id="1.10.150.20:FF:000004">
    <property type="entry name" value="U5 small nuclear ribonucleoprotein helicase"/>
    <property type="match status" value="1"/>
</dbReference>
<dbReference type="CDD" id="cd18795">
    <property type="entry name" value="SF2_C_Ski2"/>
    <property type="match status" value="1"/>
</dbReference>
<accession>N1PNC7</accession>
<keyword evidence="4" id="KW-0347">Helicase</keyword>
<dbReference type="FunFam" id="1.10.3380.10:FF:000005">
    <property type="entry name" value="Pre-mRNA splicing helicase, putative"/>
    <property type="match status" value="1"/>
</dbReference>
<feature type="compositionally biased region" description="Acidic residues" evidence="6">
    <location>
        <begin position="196"/>
        <end position="210"/>
    </location>
</feature>
<dbReference type="FunFam" id="2.60.40.150:FF:000004">
    <property type="entry name" value="RNA helicase, activating signal cointegrator 1"/>
    <property type="match status" value="1"/>
</dbReference>
<dbReference type="GO" id="GO:0000393">
    <property type="term" value="P:spliceosomal conformational changes to generate catalytic conformation"/>
    <property type="evidence" value="ECO:0007669"/>
    <property type="project" value="UniProtKB-ARBA"/>
</dbReference>
<dbReference type="PROSITE" id="PS51194">
    <property type="entry name" value="HELICASE_CTER"/>
    <property type="match status" value="1"/>
</dbReference>
<evidence type="ECO:0000256" key="6">
    <source>
        <dbReference type="SAM" id="MobiDB-lite"/>
    </source>
</evidence>
<evidence type="ECO:0000256" key="2">
    <source>
        <dbReference type="ARBA" id="ARBA00022741"/>
    </source>
</evidence>
<dbReference type="InterPro" id="IPR014001">
    <property type="entry name" value="Helicase_ATP-bd"/>
</dbReference>
<dbReference type="FunFam" id="1.10.10.10:FF:000012">
    <property type="entry name" value="U5 small nuclear ribonucleoprotein helicase"/>
    <property type="match status" value="1"/>
</dbReference>
<dbReference type="GO" id="GO:0003678">
    <property type="term" value="F:DNA helicase activity"/>
    <property type="evidence" value="ECO:0007669"/>
    <property type="project" value="TreeGrafter"/>
</dbReference>
<evidence type="ECO:0000259" key="7">
    <source>
        <dbReference type="PROSITE" id="PS51192"/>
    </source>
</evidence>
<dbReference type="GO" id="GO:0005682">
    <property type="term" value="C:U5 snRNP"/>
    <property type="evidence" value="ECO:0007669"/>
    <property type="project" value="UniProtKB-ARBA"/>
</dbReference>
<feature type="compositionally biased region" description="Basic and acidic residues" evidence="6">
    <location>
        <begin position="278"/>
        <end position="287"/>
    </location>
</feature>
<dbReference type="Gene3D" id="1.10.150.20">
    <property type="entry name" value="5' to 3' exonuclease, C-terminal subdomain"/>
    <property type="match status" value="2"/>
</dbReference>
<dbReference type="PIRSF" id="PIRSF039073">
    <property type="entry name" value="BRR2"/>
    <property type="match status" value="1"/>
</dbReference>
<dbReference type="EMBL" id="KB446539">
    <property type="protein sequence ID" value="EME43924.1"/>
    <property type="molecule type" value="Genomic_DNA"/>
</dbReference>
<feature type="domain" description="Helicase C-terminal" evidence="8">
    <location>
        <begin position="758"/>
        <end position="966"/>
    </location>
</feature>
<dbReference type="InterPro" id="IPR003593">
    <property type="entry name" value="AAA+_ATPase"/>
</dbReference>
<organism evidence="9 10">
    <name type="scientific">Dothistroma septosporum (strain NZE10 / CBS 128990)</name>
    <name type="common">Red band needle blight fungus</name>
    <name type="synonym">Mycosphaerella pini</name>
    <dbReference type="NCBI Taxonomy" id="675120"/>
    <lineage>
        <taxon>Eukaryota</taxon>
        <taxon>Fungi</taxon>
        <taxon>Dikarya</taxon>
        <taxon>Ascomycota</taxon>
        <taxon>Pezizomycotina</taxon>
        <taxon>Dothideomycetes</taxon>
        <taxon>Dothideomycetidae</taxon>
        <taxon>Mycosphaerellales</taxon>
        <taxon>Mycosphaerellaceae</taxon>
        <taxon>Dothistroma</taxon>
    </lineage>
</organism>
<dbReference type="PROSITE" id="PS51192">
    <property type="entry name" value="HELICASE_ATP_BIND_1"/>
    <property type="match status" value="2"/>
</dbReference>
<dbReference type="GO" id="GO:0016787">
    <property type="term" value="F:hydrolase activity"/>
    <property type="evidence" value="ECO:0007669"/>
    <property type="project" value="UniProtKB-KW"/>
</dbReference>
<dbReference type="GO" id="GO:0000712">
    <property type="term" value="P:resolution of meiotic recombination intermediates"/>
    <property type="evidence" value="ECO:0007669"/>
    <property type="project" value="TreeGrafter"/>
</dbReference>
<dbReference type="Pfam" id="PF23445">
    <property type="entry name" value="WHD_SNRNP200"/>
    <property type="match status" value="2"/>
</dbReference>
<keyword evidence="2" id="KW-0547">Nucleotide-binding</keyword>
<dbReference type="InterPro" id="IPR001650">
    <property type="entry name" value="Helicase_C-like"/>
</dbReference>
<keyword evidence="5" id="KW-0067">ATP-binding</keyword>
<dbReference type="FunFam" id="3.40.50.300:FF:000368">
    <property type="entry name" value="U5 small nuclear ribonucleoprotein 200 kDa helicase"/>
    <property type="match status" value="1"/>
</dbReference>
<feature type="region of interest" description="Disordered" evidence="6">
    <location>
        <begin position="196"/>
        <end position="289"/>
    </location>
</feature>
<dbReference type="Pfam" id="PF02889">
    <property type="entry name" value="Sec63"/>
    <property type="match status" value="2"/>
</dbReference>
<dbReference type="FunFam" id="2.60.40.150:FF:000133">
    <property type="entry name" value="Pre-mRNA splicing helicase, putative"/>
    <property type="match status" value="1"/>
</dbReference>
<dbReference type="SMART" id="SM00382">
    <property type="entry name" value="AAA"/>
    <property type="match status" value="2"/>
</dbReference>
<dbReference type="FunFam" id="3.40.50.300:FF:000062">
    <property type="entry name" value="U5 small nuclear ribonucleoprotein helicase"/>
    <property type="match status" value="1"/>
</dbReference>
<dbReference type="Gene3D" id="2.60.40.150">
    <property type="entry name" value="C2 domain"/>
    <property type="match status" value="2"/>
</dbReference>
<reference evidence="9 10" key="2">
    <citation type="journal article" date="2012" name="PLoS Pathog.">
        <title>Diverse lifestyles and strategies of plant pathogenesis encoded in the genomes of eighteen Dothideomycetes fungi.</title>
        <authorList>
            <person name="Ohm R.A."/>
            <person name="Feau N."/>
            <person name="Henrissat B."/>
            <person name="Schoch C.L."/>
            <person name="Horwitz B.A."/>
            <person name="Barry K.W."/>
            <person name="Condon B.J."/>
            <person name="Copeland A.C."/>
            <person name="Dhillon B."/>
            <person name="Glaser F."/>
            <person name="Hesse C.N."/>
            <person name="Kosti I."/>
            <person name="LaButti K."/>
            <person name="Lindquist E.A."/>
            <person name="Lucas S."/>
            <person name="Salamov A.A."/>
            <person name="Bradshaw R.E."/>
            <person name="Ciuffetti L."/>
            <person name="Hamelin R.C."/>
            <person name="Kema G.H.J."/>
            <person name="Lawrence C."/>
            <person name="Scott J.A."/>
            <person name="Spatafora J.W."/>
            <person name="Turgeon B.G."/>
            <person name="de Wit P.J.G.M."/>
            <person name="Zhong S."/>
            <person name="Goodwin S.B."/>
            <person name="Grigoriev I.V."/>
        </authorList>
    </citation>
    <scope>NUCLEOTIDE SEQUENCE [LARGE SCALE GENOMIC DNA]</scope>
    <source>
        <strain evidence="10">NZE10 / CBS 128990</strain>
    </source>
</reference>
<dbReference type="SMART" id="SM00490">
    <property type="entry name" value="HELICc"/>
    <property type="match status" value="1"/>
</dbReference>
<dbReference type="CDD" id="cd18021">
    <property type="entry name" value="DEXHc_Brr2_2"/>
    <property type="match status" value="1"/>
</dbReference>
<dbReference type="Gene3D" id="1.10.3380.10">
    <property type="entry name" value="Sec63 N-terminal domain-like domain"/>
    <property type="match status" value="2"/>
</dbReference>
<evidence type="ECO:0008006" key="11">
    <source>
        <dbReference type="Google" id="ProtNLM"/>
    </source>
</evidence>
<dbReference type="FunFam" id="1.10.10.10:FF:000024">
    <property type="entry name" value="U5 small nuclear ribonucleoprotein helicase"/>
    <property type="match status" value="1"/>
</dbReference>
<feature type="domain" description="Helicase ATP-binding" evidence="7">
    <location>
        <begin position="535"/>
        <end position="719"/>
    </location>
</feature>
<dbReference type="GO" id="GO:0003676">
    <property type="term" value="F:nucleic acid binding"/>
    <property type="evidence" value="ECO:0007669"/>
    <property type="project" value="InterPro"/>
</dbReference>
<dbReference type="OMA" id="MNPKEFN"/>
<gene>
    <name evidence="9" type="ORF">DOTSEDRAFT_71659</name>
</gene>
<dbReference type="STRING" id="675120.N1PNC7"/>
<protein>
    <recommendedName>
        <fullName evidence="11">Sec63-domain-containing protein</fullName>
    </recommendedName>
</protein>
<dbReference type="InterPro" id="IPR048863">
    <property type="entry name" value="BRR2_plug"/>
</dbReference>
<dbReference type="SUPFAM" id="SSF46785">
    <property type="entry name" value="Winged helix' DNA-binding domain"/>
    <property type="match status" value="2"/>
</dbReference>
<sequence length="2202" mass="248726">MSGNKGKGGDGADNNLGQYKYAAMSNLVLQADRRFVSRRGDETTGDPESLAGRINLNEMGSRTAREKAPVSAAPPEQARKRKRTEPVQSSRAAGVLSAQDMNIEGLRYRPRTAATKDVYDLISTNVAQKMGGDYGLAVTASATDSILEYLKDDNMKDFDKKKEIDDILGIQSSSKEFNQLVNLGKKIIDYDQQDDDEEMAEGGEDADLDENNGVAVDFGDESEGEDQNQTFEVRDEDEESEDDLAMGTEEVAEDGGGQPPRADGDQGEEDDDGMVIENKPRRTREDQDPNFVPAHEIDAYWLQRQIGQIYVDAHTQTEKTKEAESIMSGLDDSGEEKPLRDVENDLMELFDYEHHELVGKLVKNRDKIVWVTRWRRVAEDEASRAALEKEMVNAGHASILKELRGRDEAPAKAAPKIKVKIDAMDLDAKVQVKDEDDEPKKDVLQGGLQPRKTLNLDDLKFDAGNHLMTNQNVKLPAGSVKRTFKGWEEIHVPAPRRRPNANERPLIPTSDLPAWARTGFGSSTSLNRIQTECYPSAFEGDGNILICAPTGSGKTNVAMLTMLREIGKHRDPRTGEINLDDFKIIYIAPLKALVQEQVGNFGARLKPYGIIVSELTGDRQLTKQQIADTQVIVTTPEKWDVITRKATDTSYTNLVRLICIDEIHLLHDDRGPVLESIVSRTIRRTEQTGDPVRIVGLSATLPNYRDVATFLRVDTQRDLFHFDGTFRPCPLKQEFIGVTDKKAIKQLKTMNDVCYNKTLEQVGQNKNQMLIFVHSRKETAKTAKYIRDKALEEDKIGQILRTDAASREILREEAESVTNTDLKDVLPYGFGIHHAGMSRADRTAVEDLFADGAIQVLVCTATLAWGVNLPAHTVIIKGTQIYSPEKGSWVELSPQDVLQMLGRAGRPQYDTYGEGIIITTQTEIQYYLSLMNQQLPIESQFVSRLADNLNAEIVLGNIRTRDEGVEWLGYTYLFVRMLRTPNLYQVGQDIEEDPTLEQKRVDLIHSAAAVLEKASLIKYDKKTGRLQSTDLGRVASHYYITHNSMLTYNMHIQPATSPIELFRVFALSDEFKYIPVRQDEKLELAKLLGRVPIPVKETIDEPQCKINVLLQAYVSRLKLEGLALMADLVYVTQSAGRILRAMFEIALKKGWSSVAKDALDLCKMAEKRMWPTMTPLRQFPDCPPEIIKKAERIDVPWSSYFDLDPPRMGELLGMQKQGRQVCNMIAKFPRLDIQAQCQPITRSMLKVELTLTPKFEWDDNVHHGSELFWIMVEDCDGEDILFHDQFVLRKDYATTEMNEHIVEFTVPITEPMPPNYFISVFSDRWMHAESKLTLSFQKLSLPEKFPPHTPLLDMQPLPVAALKREEYVDLFEDWSQFNKIQTQVFNALFQTDDNVFVGAPTGSGKTVCAEFALLRHFTKANDTKAVYIAPFQTQVDARHKAWQARLGSLAGGKQIVKLTGETTADLKLLAEGDLVLATPVQWDMMSRQWQRRKNVQNVGLIIADDLHMLGGQGGYTYEAVMSRSQAIKVQLENDLRTIGLSVSLSNARDIGEWIGCSKHTIFNFSPNNRPLSLNLHLQTFNIPHFPSLMLAMTKPTYQAILQYAPEKAAMVFVPSRKQVRATAQDLLAACVADDDEDRFLHTDAEQLAPILGKVKERSLAEALAHGIAYYHEALTESDKRVVEALFSQGAAQILLVSRDCCWEIQSTAHLVVVMGTQFFEGREHRYIDYPISEVLQMFGKAGRPTEDKDSRGVLMCPDVKRNYYKKFLAEALPIESQLQSYLHDAFVTEISTKTVESTQDAVDWTTYTYFYRRLLANPSFYGLTDTSHEGLSAYLSEQVESTLKDLNDAKIIELDEDEDTITPLNAAMIAAYYNISFITMQTLLLSLKRGTKLKGILEIVTAATEFEDIQIRRHEEHTLQRIYDRCPVKLSEVNYESPHFKAFVLLQAHFSRMQLPTDLAKDQEVILRKVLNLLSACVDVLSSEGHLNAMSAMEISQMVVQAMWDRDSPLKQIPHFDDDKIDVCNRFSIKDVFEFQDAMDPEENANYKKLMDGLKFDNKQLADAASFINERYPNIEMDFEIDDAENITSGQPSYVNVSIQRQLEEDEEPILRVHAPFYPAEKTENWWLVVGEEGTRTLLAIKRVTIVKQLNAKLEIVLPTPGKHNLTLFLMSDSYVGVDQAPTFEVDAAEGMEEDEDDEEEE</sequence>
<keyword evidence="3" id="KW-0378">Hydrolase</keyword>
<dbReference type="eggNOG" id="KOG0951">
    <property type="taxonomic scope" value="Eukaryota"/>
</dbReference>
<evidence type="ECO:0000256" key="4">
    <source>
        <dbReference type="ARBA" id="ARBA00022806"/>
    </source>
</evidence>
<dbReference type="InterPro" id="IPR036388">
    <property type="entry name" value="WH-like_DNA-bd_sf"/>
</dbReference>
<evidence type="ECO:0000259" key="8">
    <source>
        <dbReference type="PROSITE" id="PS51194"/>
    </source>
</evidence>
<dbReference type="CDD" id="cd18019">
    <property type="entry name" value="DEXHc_Brr2_1"/>
    <property type="match status" value="1"/>
</dbReference>
<dbReference type="HOGENOM" id="CLU_000335_1_0_1"/>
<dbReference type="FunFam" id="1.10.3380.10:FF:000001">
    <property type="entry name" value="U5 small nuclear ribonucleoprotein helicase"/>
    <property type="match status" value="1"/>
</dbReference>
<feature type="compositionally biased region" description="Acidic residues" evidence="6">
    <location>
        <begin position="234"/>
        <end position="244"/>
    </location>
</feature>
<dbReference type="PANTHER" id="PTHR47961:SF4">
    <property type="entry name" value="ACTIVATING SIGNAL COINTEGRATOR 1 COMPLEX SUBUNIT 3"/>
    <property type="match status" value="1"/>
</dbReference>
<dbReference type="InterPro" id="IPR035892">
    <property type="entry name" value="C2_domain_sf"/>
</dbReference>
<feature type="compositionally biased region" description="Acidic residues" evidence="6">
    <location>
        <begin position="265"/>
        <end position="274"/>
    </location>
</feature>
<dbReference type="InterPro" id="IPR011545">
    <property type="entry name" value="DEAD/DEAH_box_helicase_dom"/>
</dbReference>
<dbReference type="Pfam" id="PF18149">
    <property type="entry name" value="Helicase_PWI"/>
    <property type="match status" value="1"/>
</dbReference>
<dbReference type="Pfam" id="PF21188">
    <property type="entry name" value="BRR2_plug"/>
    <property type="match status" value="1"/>
</dbReference>
<dbReference type="Gene3D" id="1.10.10.10">
    <property type="entry name" value="Winged helix-like DNA-binding domain superfamily/Winged helix DNA-binding domain"/>
    <property type="match status" value="2"/>
</dbReference>
<dbReference type="SUPFAM" id="SSF81296">
    <property type="entry name" value="E set domains"/>
    <property type="match status" value="1"/>
</dbReference>